<evidence type="ECO:0000256" key="2">
    <source>
        <dbReference type="SAM" id="SignalP"/>
    </source>
</evidence>
<gene>
    <name evidence="3" type="ORF">ERS852502_00541</name>
</gene>
<keyword evidence="1" id="KW-0175">Coiled coil</keyword>
<evidence type="ECO:0000313" key="3">
    <source>
        <dbReference type="EMBL" id="CUQ82554.1"/>
    </source>
</evidence>
<dbReference type="InterPro" id="IPR023908">
    <property type="entry name" value="xxxLxxG_rpt"/>
</dbReference>
<feature type="coiled-coil region" evidence="1">
    <location>
        <begin position="441"/>
        <end position="468"/>
    </location>
</feature>
<dbReference type="PROSITE" id="PS51257">
    <property type="entry name" value="PROKAR_LIPOPROTEIN"/>
    <property type="match status" value="1"/>
</dbReference>
<organism evidence="3 4">
    <name type="scientific">[Ruminococcus] torques</name>
    <dbReference type="NCBI Taxonomy" id="33039"/>
    <lineage>
        <taxon>Bacteria</taxon>
        <taxon>Bacillati</taxon>
        <taxon>Bacillota</taxon>
        <taxon>Clostridia</taxon>
        <taxon>Lachnospirales</taxon>
        <taxon>Lachnospiraceae</taxon>
        <taxon>Mediterraneibacter</taxon>
    </lineage>
</organism>
<sequence length="662" mass="70363">MKRKILQKLVPGLCASLVLVSATSLTGCSTDTKTATTASDADKSETVYVKADASGTIHEIKVQTDLKNNGTSNEIKDFSTLKDIKNTKGNESFTQSSDGTITWENKGEDIHYEGTSTEELPVNVKISYTLDGKSIQPEDLSGKSGKLGIRFDYKNTTEENVTINGEEMTSPVPFAVISAMILPEDTASNIQVTNGKIFTMNDQSVVVGYACPGLKDSLKLTDYEPTEDISIPESVEVTADVTDFEMDFTATVVSSGLFEDLEEDSFDDMEDAADSLQELGDASGKLTDGAAQLLGGASTYQTYLGQYVDGVSQLAEGTDTLDDGVTALNENSEKLVAGASSLQNGLEQLNSALSGQISTDSSSLPSAETLSSLQEQIKLLRQQLDSVDFSLAEAKSSFASVNWDTLKSSITEDAKEQSKTAATDAVQSTIDQIVSETASDSELSEESKNAVNDKMSQLKNEINDTIASAIDQNLDLSSSFTDIDQLKSATEGTLNSLTELIASCHTTLDQMSSGAGSFAEAAQSLSSLSETLKTLQNSLSALSAGSLQLTQGLTSFQQGISQLSEGSSTLSQGATKLGTAGKELKEGYTTLAEGISSLSEGLTLFDKEGIQELEKLGGDDLKNLSKRMKAVKEADAEYDNYGGKLEEQTGEVRFIIETDGID</sequence>
<proteinExistence type="predicted"/>
<accession>A0A174Z572</accession>
<name>A0A174Z572_9FIRM</name>
<dbReference type="NCBIfam" id="TIGR03057">
    <property type="entry name" value="xxxLxxG_by_4"/>
    <property type="match status" value="1"/>
</dbReference>
<dbReference type="RefSeq" id="WP_055170987.1">
    <property type="nucleotide sequence ID" value="NZ_CZBX01000002.1"/>
</dbReference>
<protein>
    <submittedName>
        <fullName evidence="3">X-X-X-Leu-X-X-Gly heptad repeats</fullName>
    </submittedName>
</protein>
<dbReference type="Gene3D" id="1.10.287.950">
    <property type="entry name" value="Methyl-accepting chemotaxis protein"/>
    <property type="match status" value="1"/>
</dbReference>
<dbReference type="AlphaFoldDB" id="A0A174Z572"/>
<dbReference type="OrthoDB" id="9815841at2"/>
<feature type="signal peptide" evidence="2">
    <location>
        <begin position="1"/>
        <end position="26"/>
    </location>
</feature>
<reference evidence="3 4" key="1">
    <citation type="submission" date="2015-09" db="EMBL/GenBank/DDBJ databases">
        <authorList>
            <consortium name="Pathogen Informatics"/>
        </authorList>
    </citation>
    <scope>NUCLEOTIDE SEQUENCE [LARGE SCALE GENOMIC DNA]</scope>
    <source>
        <strain evidence="3 4">2789STDY5834889</strain>
    </source>
</reference>
<evidence type="ECO:0000256" key="1">
    <source>
        <dbReference type="SAM" id="Coils"/>
    </source>
</evidence>
<feature type="chain" id="PRO_5038675921" evidence="2">
    <location>
        <begin position="27"/>
        <end position="662"/>
    </location>
</feature>
<evidence type="ECO:0000313" key="4">
    <source>
        <dbReference type="Proteomes" id="UP000078383"/>
    </source>
</evidence>
<dbReference type="Proteomes" id="UP000078383">
    <property type="component" value="Unassembled WGS sequence"/>
</dbReference>
<keyword evidence="2" id="KW-0732">Signal</keyword>
<dbReference type="EMBL" id="CZBX01000002">
    <property type="protein sequence ID" value="CUQ82554.1"/>
    <property type="molecule type" value="Genomic_DNA"/>
</dbReference>